<dbReference type="InterPro" id="IPR011004">
    <property type="entry name" value="Trimer_LpxA-like_sf"/>
</dbReference>
<dbReference type="CDD" id="cd04647">
    <property type="entry name" value="LbH_MAT_like"/>
    <property type="match status" value="1"/>
</dbReference>
<dbReference type="STRING" id="419479.SAMN04488563_3394"/>
<evidence type="ECO:0000313" key="2">
    <source>
        <dbReference type="Proteomes" id="UP000182977"/>
    </source>
</evidence>
<dbReference type="Pfam" id="PF00132">
    <property type="entry name" value="Hexapep"/>
    <property type="match status" value="1"/>
</dbReference>
<dbReference type="SUPFAM" id="SSF51161">
    <property type="entry name" value="Trimeric LpxA-like enzymes"/>
    <property type="match status" value="2"/>
</dbReference>
<organism evidence="1 2">
    <name type="scientific">Jiangella alkaliphila</name>
    <dbReference type="NCBI Taxonomy" id="419479"/>
    <lineage>
        <taxon>Bacteria</taxon>
        <taxon>Bacillati</taxon>
        <taxon>Actinomycetota</taxon>
        <taxon>Actinomycetes</taxon>
        <taxon>Jiangellales</taxon>
        <taxon>Jiangellaceae</taxon>
        <taxon>Jiangella</taxon>
    </lineage>
</organism>
<dbReference type="RefSeq" id="WP_052762332.1">
    <property type="nucleotide sequence ID" value="NZ_KQ061224.1"/>
</dbReference>
<keyword evidence="1" id="KW-0808">Transferase</keyword>
<evidence type="ECO:0000313" key="1">
    <source>
        <dbReference type="EMBL" id="SDU63360.1"/>
    </source>
</evidence>
<dbReference type="Proteomes" id="UP000182977">
    <property type="component" value="Chromosome I"/>
</dbReference>
<protein>
    <submittedName>
        <fullName evidence="1">Transferase hexapeptide (Six repeat-containing protein)</fullName>
    </submittedName>
</protein>
<dbReference type="PANTHER" id="PTHR23416">
    <property type="entry name" value="SIALIC ACID SYNTHASE-RELATED"/>
    <property type="match status" value="1"/>
</dbReference>
<dbReference type="EMBL" id="LT629791">
    <property type="protein sequence ID" value="SDU63360.1"/>
    <property type="molecule type" value="Genomic_DNA"/>
</dbReference>
<accession>A0A1H2K3R7</accession>
<reference evidence="2" key="1">
    <citation type="submission" date="2016-10" db="EMBL/GenBank/DDBJ databases">
        <authorList>
            <person name="Varghese N."/>
            <person name="Submissions S."/>
        </authorList>
    </citation>
    <scope>NUCLEOTIDE SEQUENCE [LARGE SCALE GENOMIC DNA]</scope>
    <source>
        <strain evidence="2">DSM 45079</strain>
    </source>
</reference>
<dbReference type="GO" id="GO:0016740">
    <property type="term" value="F:transferase activity"/>
    <property type="evidence" value="ECO:0007669"/>
    <property type="project" value="UniProtKB-KW"/>
</dbReference>
<sequence>MSEDLRARLAHCGDGVVIDDDVRIERPELLRVGDNVRIGRGFHCQGDVRMTVGANVTFHPWCFVQGAGEVGVEEGVEFFPSTYISTGDAQGRIRIGRRTHFAAGCALYGKHGLTIGAYCNIAAHVVLSTVQHDPRRHPEPMALAPQDGGPITLADDVWIGANATVTPRTAVARGCIVGAGAVLTRDTEPYGVYGGVPARRLRERVPPG</sequence>
<proteinExistence type="predicted"/>
<dbReference type="AlphaFoldDB" id="A0A1H2K3R7"/>
<dbReference type="InterPro" id="IPR051159">
    <property type="entry name" value="Hexapeptide_acetyltransf"/>
</dbReference>
<keyword evidence="2" id="KW-1185">Reference proteome</keyword>
<dbReference type="PANTHER" id="PTHR23416:SF78">
    <property type="entry name" value="LIPOPOLYSACCHARIDE BIOSYNTHESIS O-ACETYL TRANSFERASE WBBJ-RELATED"/>
    <property type="match status" value="1"/>
</dbReference>
<dbReference type="Gene3D" id="2.160.10.10">
    <property type="entry name" value="Hexapeptide repeat proteins"/>
    <property type="match status" value="2"/>
</dbReference>
<gene>
    <name evidence="1" type="ORF">SAMN04488563_3394</name>
</gene>
<dbReference type="InterPro" id="IPR001451">
    <property type="entry name" value="Hexapep"/>
</dbReference>
<name>A0A1H2K3R7_9ACTN</name>